<evidence type="ECO:0000313" key="2">
    <source>
        <dbReference type="Proteomes" id="UP001176941"/>
    </source>
</evidence>
<dbReference type="Proteomes" id="UP001176941">
    <property type="component" value="Chromosome 23"/>
</dbReference>
<dbReference type="EMBL" id="OX459959">
    <property type="protein sequence ID" value="CAI9164878.1"/>
    <property type="molecule type" value="Genomic_DNA"/>
</dbReference>
<proteinExistence type="predicted"/>
<evidence type="ECO:0000313" key="1">
    <source>
        <dbReference type="EMBL" id="CAI9164878.1"/>
    </source>
</evidence>
<name>A0ABN8YU20_RANTA</name>
<accession>A0ABN8YU20</accession>
<sequence length="107" mass="11430">MHVSRPPPPLLWWPGTCVPLHLLTHHWALKDVLSDGAGGGERSSALRGACLETAAEQRALVLSGENRGSWTRTGCPLAGGLTAPEDGEPTPLSCLERVPFKQLCEPL</sequence>
<organism evidence="1 2">
    <name type="scientific">Rangifer tarandus platyrhynchus</name>
    <name type="common">Svalbard reindeer</name>
    <dbReference type="NCBI Taxonomy" id="3082113"/>
    <lineage>
        <taxon>Eukaryota</taxon>
        <taxon>Metazoa</taxon>
        <taxon>Chordata</taxon>
        <taxon>Craniata</taxon>
        <taxon>Vertebrata</taxon>
        <taxon>Euteleostomi</taxon>
        <taxon>Mammalia</taxon>
        <taxon>Eutheria</taxon>
        <taxon>Laurasiatheria</taxon>
        <taxon>Artiodactyla</taxon>
        <taxon>Ruminantia</taxon>
        <taxon>Pecora</taxon>
        <taxon>Cervidae</taxon>
        <taxon>Odocoileinae</taxon>
        <taxon>Rangifer</taxon>
    </lineage>
</organism>
<gene>
    <name evidence="1" type="ORF">MRATA1EN1_LOCUS13840</name>
</gene>
<keyword evidence="2" id="KW-1185">Reference proteome</keyword>
<protein>
    <submittedName>
        <fullName evidence="1">Uncharacterized protein</fullName>
    </submittedName>
</protein>
<reference evidence="1" key="1">
    <citation type="submission" date="2023-04" db="EMBL/GenBank/DDBJ databases">
        <authorList>
            <consortium name="ELIXIR-Norway"/>
        </authorList>
    </citation>
    <scope>NUCLEOTIDE SEQUENCE [LARGE SCALE GENOMIC DNA]</scope>
</reference>